<dbReference type="AlphaFoldDB" id="A0AAN5KQI3"/>
<evidence type="ECO:0000313" key="1">
    <source>
        <dbReference type="EMBL" id="HAT1596058.1"/>
    </source>
</evidence>
<proteinExistence type="predicted"/>
<evidence type="ECO:0000313" key="2">
    <source>
        <dbReference type="Proteomes" id="UP000861567"/>
    </source>
</evidence>
<reference evidence="1" key="1">
    <citation type="journal article" date="2018" name="Genome Biol.">
        <title>SKESA: strategic k-mer extension for scrupulous assemblies.</title>
        <authorList>
            <person name="Souvorov A."/>
            <person name="Agarwala R."/>
            <person name="Lipman D.J."/>
        </authorList>
    </citation>
    <scope>NUCLEOTIDE SEQUENCE</scope>
    <source>
        <strain evidence="1">D3612</strain>
    </source>
</reference>
<comment type="caution">
    <text evidence="1">The sequence shown here is derived from an EMBL/GenBank/DDBJ whole genome shotgun (WGS) entry which is preliminary data.</text>
</comment>
<dbReference type="Proteomes" id="UP000861567">
    <property type="component" value="Unassembled WGS sequence"/>
</dbReference>
<dbReference type="GO" id="GO:0016874">
    <property type="term" value="F:ligase activity"/>
    <property type="evidence" value="ECO:0007669"/>
    <property type="project" value="UniProtKB-KW"/>
</dbReference>
<accession>A0AAN5KQI3</accession>
<feature type="non-terminal residue" evidence="1">
    <location>
        <position position="1"/>
    </location>
</feature>
<organism evidence="1 2">
    <name type="scientific">Legionella pneumophila</name>
    <dbReference type="NCBI Taxonomy" id="446"/>
    <lineage>
        <taxon>Bacteria</taxon>
        <taxon>Pseudomonadati</taxon>
        <taxon>Pseudomonadota</taxon>
        <taxon>Gammaproteobacteria</taxon>
        <taxon>Legionellales</taxon>
        <taxon>Legionellaceae</taxon>
        <taxon>Legionella</taxon>
    </lineage>
</organism>
<reference evidence="1" key="2">
    <citation type="submission" date="2020-11" db="EMBL/GenBank/DDBJ databases">
        <authorList>
            <consortium name="NCBI Pathogen Detection Project"/>
        </authorList>
    </citation>
    <scope>NUCLEOTIDE SEQUENCE</scope>
    <source>
        <strain evidence="1">D3612</strain>
    </source>
</reference>
<gene>
    <name evidence="1" type="ORF">I8Y58_001277</name>
</gene>
<name>A0AAN5KQI3_LEGPN</name>
<sequence length="359" mass="41032">TVLRNEKIRMHSGTDKVDFSDIEKLEKQIQVIDTKLADAYLLEVTKQVSDLGNAKPKNQTELKAKIAKFFDTTADIEALRNERIKKHGSSKDPLDLSDLDKLSGNLQHVNQTLVSSLINTIRVSINQMEAKTFHMQEKEIQQNFELLAKLEKSLDKSKASEKLREDIPKLNDLLLAKQKAYPQMVQLQLKSEVFVTQLREVCQANHDDLDKTRNARLRELDRLDREAGITRMMGNLLWGITNKVGLTTDERLEIRTKQQSLARFKNELFNDKIDTDQLILNLAKKRPAELQEGLGISADNAMDLHLLLTELAGKTTSPDELEERMKAIDDLSTKIGREPEHLKFVMVEEDESNKKTMGF</sequence>
<protein>
    <submittedName>
        <fullName evidence="1">NAD-dependent ubiquitin ligase</fullName>
    </submittedName>
</protein>
<keyword evidence="1" id="KW-0436">Ligase</keyword>
<dbReference type="EMBL" id="DACSEI010000010">
    <property type="protein sequence ID" value="HAT1596058.1"/>
    <property type="molecule type" value="Genomic_DNA"/>
</dbReference>